<sequence length="398" mass="44722">MDKAPYPDSFQVLPQLEAIQKASKDLQSYPVFVTNIPVNFIKALLELANEADNILSTDIHLFKLSQSLGNLKALLEKLEKSQSYGLKSILSRQVTNYKISQLAHAIEAEIRAYIDRKSIRNLVMKLEESENEDEKVKFLIEFEKRVLQGFDRDFQDLVLKAKVFSILENILSDSTCSKRVRDQAALVIVSLVEFNRDVFVGLVLMGPTIQALISMASCCSIQVLKSLIKLIKSHLIDELLSIKEIPRIVSLLSTEDLEIKVAAIDCICEIAYFGRREVIEAMFNEGLIKKLVEFQRSKDGDNLTDLNQNMEDHNGTTNTEEGANMDTKMEDKDERIVGICPFASCVARFAVQIEVGEGMSQKEKKEIKLEILEKVREASVSEAEAATIVAEVLWGSSP</sequence>
<dbReference type="PANTHER" id="PTHR35834">
    <property type="entry name" value="ARMADILLO-TYPE FOLD PROTEIN-RELATED"/>
    <property type="match status" value="1"/>
</dbReference>
<dbReference type="SUPFAM" id="SSF48371">
    <property type="entry name" value="ARM repeat"/>
    <property type="match status" value="1"/>
</dbReference>
<accession>A0A1Q3AXT6</accession>
<dbReference type="InterPro" id="IPR011989">
    <property type="entry name" value="ARM-like"/>
</dbReference>
<evidence type="ECO:0000313" key="3">
    <source>
        <dbReference type="Proteomes" id="UP000187406"/>
    </source>
</evidence>
<comment type="caution">
    <text evidence="2">The sequence shown here is derived from an EMBL/GenBank/DDBJ whole genome shotgun (WGS) entry which is preliminary data.</text>
</comment>
<protein>
    <submittedName>
        <fullName evidence="2">Uncharacterized protein</fullName>
    </submittedName>
</protein>
<dbReference type="PROSITE" id="PS50096">
    <property type="entry name" value="IQ"/>
    <property type="match status" value="1"/>
</dbReference>
<dbReference type="OrthoDB" id="779821at2759"/>
<dbReference type="Gene3D" id="1.25.10.10">
    <property type="entry name" value="Leucine-rich Repeat Variant"/>
    <property type="match status" value="1"/>
</dbReference>
<dbReference type="InterPro" id="IPR016024">
    <property type="entry name" value="ARM-type_fold"/>
</dbReference>
<dbReference type="InParanoid" id="A0A1Q3AXT6"/>
<keyword evidence="3" id="KW-1185">Reference proteome</keyword>
<dbReference type="Proteomes" id="UP000187406">
    <property type="component" value="Unassembled WGS sequence"/>
</dbReference>
<gene>
    <name evidence="2" type="ORF">CFOL_v3_04067</name>
</gene>
<feature type="region of interest" description="Disordered" evidence="1">
    <location>
        <begin position="303"/>
        <end position="323"/>
    </location>
</feature>
<organism evidence="2 3">
    <name type="scientific">Cephalotus follicularis</name>
    <name type="common">Albany pitcher plant</name>
    <dbReference type="NCBI Taxonomy" id="3775"/>
    <lineage>
        <taxon>Eukaryota</taxon>
        <taxon>Viridiplantae</taxon>
        <taxon>Streptophyta</taxon>
        <taxon>Embryophyta</taxon>
        <taxon>Tracheophyta</taxon>
        <taxon>Spermatophyta</taxon>
        <taxon>Magnoliopsida</taxon>
        <taxon>eudicotyledons</taxon>
        <taxon>Gunneridae</taxon>
        <taxon>Pentapetalae</taxon>
        <taxon>rosids</taxon>
        <taxon>fabids</taxon>
        <taxon>Oxalidales</taxon>
        <taxon>Cephalotaceae</taxon>
        <taxon>Cephalotus</taxon>
    </lineage>
</organism>
<dbReference type="AlphaFoldDB" id="A0A1Q3AXT6"/>
<feature type="compositionally biased region" description="Polar residues" evidence="1">
    <location>
        <begin position="304"/>
        <end position="321"/>
    </location>
</feature>
<dbReference type="EMBL" id="BDDD01000156">
    <property type="protein sequence ID" value="GAV60537.1"/>
    <property type="molecule type" value="Genomic_DNA"/>
</dbReference>
<proteinExistence type="predicted"/>
<evidence type="ECO:0000313" key="2">
    <source>
        <dbReference type="EMBL" id="GAV60537.1"/>
    </source>
</evidence>
<name>A0A1Q3AXT6_CEPFO</name>
<dbReference type="PANTHER" id="PTHR35834:SF3">
    <property type="entry name" value="ARM REPEAT SUPERFAMILY PROTEIN"/>
    <property type="match status" value="1"/>
</dbReference>
<reference evidence="3" key="1">
    <citation type="submission" date="2016-04" db="EMBL/GenBank/DDBJ databases">
        <title>Cephalotus genome sequencing.</title>
        <authorList>
            <person name="Fukushima K."/>
            <person name="Hasebe M."/>
            <person name="Fang X."/>
        </authorList>
    </citation>
    <scope>NUCLEOTIDE SEQUENCE [LARGE SCALE GENOMIC DNA]</scope>
    <source>
        <strain evidence="3">cv. St1</strain>
    </source>
</reference>
<evidence type="ECO:0000256" key="1">
    <source>
        <dbReference type="SAM" id="MobiDB-lite"/>
    </source>
</evidence>